<evidence type="ECO:0000313" key="2">
    <source>
        <dbReference type="EMBL" id="KAH6595842.1"/>
    </source>
</evidence>
<dbReference type="EMBL" id="JAFCIX010000271">
    <property type="protein sequence ID" value="KAH6595842.1"/>
    <property type="molecule type" value="Genomic_DNA"/>
</dbReference>
<name>A0ABQ8FCF5_9FUNG</name>
<comment type="caution">
    <text evidence="2">The sequence shown here is derived from an EMBL/GenBank/DDBJ whole genome shotgun (WGS) entry which is preliminary data.</text>
</comment>
<feature type="compositionally biased region" description="Acidic residues" evidence="1">
    <location>
        <begin position="80"/>
        <end position="90"/>
    </location>
</feature>
<accession>A0ABQ8FCF5</accession>
<proteinExistence type="predicted"/>
<dbReference type="Proteomes" id="UP001648503">
    <property type="component" value="Unassembled WGS sequence"/>
</dbReference>
<protein>
    <submittedName>
        <fullName evidence="2">Uncharacterized protein</fullName>
    </submittedName>
</protein>
<organism evidence="2 3">
    <name type="scientific">Batrachochytrium salamandrivorans</name>
    <dbReference type="NCBI Taxonomy" id="1357716"/>
    <lineage>
        <taxon>Eukaryota</taxon>
        <taxon>Fungi</taxon>
        <taxon>Fungi incertae sedis</taxon>
        <taxon>Chytridiomycota</taxon>
        <taxon>Chytridiomycota incertae sedis</taxon>
        <taxon>Chytridiomycetes</taxon>
        <taxon>Rhizophydiales</taxon>
        <taxon>Rhizophydiales incertae sedis</taxon>
        <taxon>Batrachochytrium</taxon>
    </lineage>
</organism>
<feature type="region of interest" description="Disordered" evidence="1">
    <location>
        <begin position="1"/>
        <end position="22"/>
    </location>
</feature>
<gene>
    <name evidence="2" type="ORF">BASA50_005569</name>
</gene>
<sequence length="454" mass="50218">MDQVATRRCKRMAEGDNDDETGHMFDGINTSLQKMVLRSDASKLRVQARRSIKTHYSQPDVMASAAENPSNVSVAHFNLADDDDDEENDATYESASNDEASEDTCTEADTSMGLDLEDDVTALHEVNTSASIGAQDIVYSNLNDPPKETADSDGASDYCPSDIDSMETFSSRRDLIVHRASKYHERAQSTFANLCRVHYTFPMTPPTSYLVAKLSKYNLEKRRWADKGPVLVYFLEGQPTRLVSNYLYGSRSVAFNIQIFETLEKFFNLSGARITINTQGYNTVSKAYIQTEAVPLESYFPGQISHGSLPIYKCDSIIVPENEQMPSLISLRFRSSKVAESITQTISHLVGSCRAAAIAQRSATFAQPLPVIGHPMGATSISFYSAHGEFTNKLAASGLYYYPQYNKMTNTVDDFTKCVWCGTEIPPFSSPECDVDAIHGEGSLHGVSTALMWD</sequence>
<evidence type="ECO:0000256" key="1">
    <source>
        <dbReference type="SAM" id="MobiDB-lite"/>
    </source>
</evidence>
<evidence type="ECO:0000313" key="3">
    <source>
        <dbReference type="Proteomes" id="UP001648503"/>
    </source>
</evidence>
<keyword evidence="3" id="KW-1185">Reference proteome</keyword>
<feature type="region of interest" description="Disordered" evidence="1">
    <location>
        <begin position="80"/>
        <end position="104"/>
    </location>
</feature>
<reference evidence="2 3" key="1">
    <citation type="submission" date="2021-02" db="EMBL/GenBank/DDBJ databases">
        <title>Variation within the Batrachochytrium salamandrivorans European outbreak.</title>
        <authorList>
            <person name="Kelly M."/>
            <person name="Pasmans F."/>
            <person name="Shea T.P."/>
            <person name="Munoz J.F."/>
            <person name="Carranza S."/>
            <person name="Cuomo C.A."/>
            <person name="Martel A."/>
        </authorList>
    </citation>
    <scope>NUCLEOTIDE SEQUENCE [LARGE SCALE GENOMIC DNA]</scope>
    <source>
        <strain evidence="2 3">AMFP18/2</strain>
    </source>
</reference>